<dbReference type="InterPro" id="IPR036259">
    <property type="entry name" value="MFS_trans_sf"/>
</dbReference>
<dbReference type="InterPro" id="IPR020846">
    <property type="entry name" value="MFS_dom"/>
</dbReference>
<evidence type="ECO:0000313" key="9">
    <source>
        <dbReference type="EMBL" id="TWE08155.1"/>
    </source>
</evidence>
<dbReference type="PANTHER" id="PTHR11662">
    <property type="entry name" value="SOLUTE CARRIER FAMILY 17"/>
    <property type="match status" value="1"/>
</dbReference>
<dbReference type="GO" id="GO:0005886">
    <property type="term" value="C:plasma membrane"/>
    <property type="evidence" value="ECO:0007669"/>
    <property type="project" value="UniProtKB-SubCell"/>
</dbReference>
<feature type="transmembrane region" description="Helical" evidence="7">
    <location>
        <begin position="331"/>
        <end position="352"/>
    </location>
</feature>
<comment type="subcellular location">
    <subcellularLocation>
        <location evidence="1">Cell membrane</location>
        <topology evidence="1">Multi-pass membrane protein</topology>
    </subcellularLocation>
</comment>
<feature type="transmembrane region" description="Helical" evidence="7">
    <location>
        <begin position="307"/>
        <end position="325"/>
    </location>
</feature>
<proteinExistence type="predicted"/>
<feature type="transmembrane region" description="Helical" evidence="7">
    <location>
        <begin position="274"/>
        <end position="295"/>
    </location>
</feature>
<keyword evidence="10" id="KW-1185">Reference proteome</keyword>
<dbReference type="PIRSF" id="PIRSF002808">
    <property type="entry name" value="Hexose_phosphate_transp"/>
    <property type="match status" value="1"/>
</dbReference>
<dbReference type="Pfam" id="PF07690">
    <property type="entry name" value="MFS_1"/>
    <property type="match status" value="1"/>
</dbReference>
<dbReference type="SUPFAM" id="SSF103473">
    <property type="entry name" value="MFS general substrate transporter"/>
    <property type="match status" value="1"/>
</dbReference>
<dbReference type="GO" id="GO:0022857">
    <property type="term" value="F:transmembrane transporter activity"/>
    <property type="evidence" value="ECO:0007669"/>
    <property type="project" value="InterPro"/>
</dbReference>
<feature type="transmembrane region" description="Helical" evidence="7">
    <location>
        <begin position="86"/>
        <end position="108"/>
    </location>
</feature>
<reference evidence="9 10" key="1">
    <citation type="submission" date="2019-06" db="EMBL/GenBank/DDBJ databases">
        <title>Sorghum-associated microbial communities from plants grown in Nebraska, USA.</title>
        <authorList>
            <person name="Schachtman D."/>
        </authorList>
    </citation>
    <scope>NUCLEOTIDE SEQUENCE [LARGE SCALE GENOMIC DNA]</scope>
    <source>
        <strain evidence="9 10">2482</strain>
    </source>
</reference>
<evidence type="ECO:0000256" key="6">
    <source>
        <dbReference type="ARBA" id="ARBA00023136"/>
    </source>
</evidence>
<evidence type="ECO:0000256" key="2">
    <source>
        <dbReference type="ARBA" id="ARBA00022448"/>
    </source>
</evidence>
<dbReference type="RefSeq" id="WP_144561891.1">
    <property type="nucleotide sequence ID" value="NZ_VIVN01000001.1"/>
</dbReference>
<sequence length="440" mass="48567">MREINQKRTKVRWKIAVFMWAAIAINYLDRTVLSATTPSIMKEFGINAAEMGIVMSAFFWTYALFQIPAGWLADKVGQRFSLALSVAWWSIATALTAVSQGMKSLIIFRSLLGMGEAGAYPSNAGVTAKWFPDKERTRVSAIFDSGSKVGTAIAMPFVVWLMTAFGWKVPFIVSGLLGLIWVAVWWAYYRDPEKHLYVNKEELTYIRDGQVKKEGLAKEQPMKWYQLLKYRNILAMCVGFFMLNYAIYFFITWFPTYLVQERGFQLMKMGWVSMIPPLFGLVAELLAGWFSDRLYAKGYSLTFVRKLNLGGGMLLATSIAFAGLVNSAVLSIALLSISYAGLTTAACAIWSLPGDVAPVNMTSVVGGLQNCVSNMGGILGPIVTGFIISTTHSFTPALIVSGTATLIGALTYLFWLGKVEPIVPKTSSNLGKIDNHSINI</sequence>
<organism evidence="9 10">
    <name type="scientific">Neobacillus bataviensis</name>
    <dbReference type="NCBI Taxonomy" id="220685"/>
    <lineage>
        <taxon>Bacteria</taxon>
        <taxon>Bacillati</taxon>
        <taxon>Bacillota</taxon>
        <taxon>Bacilli</taxon>
        <taxon>Bacillales</taxon>
        <taxon>Bacillaceae</taxon>
        <taxon>Neobacillus</taxon>
    </lineage>
</organism>
<keyword evidence="5 7" id="KW-1133">Transmembrane helix</keyword>
<dbReference type="InterPro" id="IPR011701">
    <property type="entry name" value="MFS"/>
</dbReference>
<dbReference type="InterPro" id="IPR050382">
    <property type="entry name" value="MFS_Na/Anion_cotransporter"/>
</dbReference>
<dbReference type="CDD" id="cd17319">
    <property type="entry name" value="MFS_ExuT_GudP_like"/>
    <property type="match status" value="1"/>
</dbReference>
<keyword evidence="3" id="KW-1003">Cell membrane</keyword>
<evidence type="ECO:0000256" key="1">
    <source>
        <dbReference type="ARBA" id="ARBA00004651"/>
    </source>
</evidence>
<comment type="caution">
    <text evidence="9">The sequence shown here is derived from an EMBL/GenBank/DDBJ whole genome shotgun (WGS) entry which is preliminary data.</text>
</comment>
<dbReference type="AlphaFoldDB" id="A0A561DXR1"/>
<evidence type="ECO:0000256" key="7">
    <source>
        <dbReference type="SAM" id="Phobius"/>
    </source>
</evidence>
<dbReference type="EMBL" id="VIVN01000001">
    <property type="protein sequence ID" value="TWE08155.1"/>
    <property type="molecule type" value="Genomic_DNA"/>
</dbReference>
<dbReference type="PANTHER" id="PTHR11662:SF399">
    <property type="entry name" value="FI19708P1-RELATED"/>
    <property type="match status" value="1"/>
</dbReference>
<protein>
    <submittedName>
        <fullName evidence="9">D-galactonate transporter</fullName>
    </submittedName>
</protein>
<keyword evidence="4 7" id="KW-0812">Transmembrane</keyword>
<dbReference type="Gene3D" id="1.20.1250.20">
    <property type="entry name" value="MFS general substrate transporter like domains"/>
    <property type="match status" value="2"/>
</dbReference>
<accession>A0A561DXR1</accession>
<evidence type="ECO:0000313" key="10">
    <source>
        <dbReference type="Proteomes" id="UP000319671"/>
    </source>
</evidence>
<feature type="domain" description="Major facilitator superfamily (MFS) profile" evidence="8">
    <location>
        <begin position="15"/>
        <end position="420"/>
    </location>
</feature>
<feature type="transmembrane region" description="Helical" evidence="7">
    <location>
        <begin position="165"/>
        <end position="188"/>
    </location>
</feature>
<gene>
    <name evidence="9" type="ORF">FB550_101169</name>
</gene>
<dbReference type="InterPro" id="IPR000849">
    <property type="entry name" value="Sugar_P_transporter"/>
</dbReference>
<feature type="transmembrane region" description="Helical" evidence="7">
    <location>
        <begin position="364"/>
        <end position="388"/>
    </location>
</feature>
<feature type="transmembrane region" description="Helical" evidence="7">
    <location>
        <begin position="44"/>
        <end position="65"/>
    </location>
</feature>
<dbReference type="Proteomes" id="UP000319671">
    <property type="component" value="Unassembled WGS sequence"/>
</dbReference>
<evidence type="ECO:0000259" key="8">
    <source>
        <dbReference type="PROSITE" id="PS50850"/>
    </source>
</evidence>
<evidence type="ECO:0000256" key="3">
    <source>
        <dbReference type="ARBA" id="ARBA00022475"/>
    </source>
</evidence>
<keyword evidence="2" id="KW-0813">Transport</keyword>
<dbReference type="PROSITE" id="PS50850">
    <property type="entry name" value="MFS"/>
    <property type="match status" value="1"/>
</dbReference>
<feature type="transmembrane region" description="Helical" evidence="7">
    <location>
        <begin position="233"/>
        <end position="254"/>
    </location>
</feature>
<evidence type="ECO:0000256" key="5">
    <source>
        <dbReference type="ARBA" id="ARBA00022989"/>
    </source>
</evidence>
<evidence type="ECO:0000256" key="4">
    <source>
        <dbReference type="ARBA" id="ARBA00022692"/>
    </source>
</evidence>
<feature type="transmembrane region" description="Helical" evidence="7">
    <location>
        <begin position="394"/>
        <end position="415"/>
    </location>
</feature>
<keyword evidence="6 7" id="KW-0472">Membrane</keyword>
<name>A0A561DXR1_9BACI</name>